<dbReference type="EMBL" id="CT868274">
    <property type="protein sequence ID" value="CAK77538.1"/>
    <property type="molecule type" value="Genomic_DNA"/>
</dbReference>
<gene>
    <name evidence="1" type="ORF">GSPATT00013023001</name>
</gene>
<organism evidence="1 2">
    <name type="scientific">Paramecium tetraurelia</name>
    <dbReference type="NCBI Taxonomy" id="5888"/>
    <lineage>
        <taxon>Eukaryota</taxon>
        <taxon>Sar</taxon>
        <taxon>Alveolata</taxon>
        <taxon>Ciliophora</taxon>
        <taxon>Intramacronucleata</taxon>
        <taxon>Oligohymenophorea</taxon>
        <taxon>Peniculida</taxon>
        <taxon>Parameciidae</taxon>
        <taxon>Paramecium</taxon>
    </lineage>
</organism>
<reference evidence="1 2" key="1">
    <citation type="journal article" date="2006" name="Nature">
        <title>Global trends of whole-genome duplications revealed by the ciliate Paramecium tetraurelia.</title>
        <authorList>
            <consortium name="Genoscope"/>
            <person name="Aury J.-M."/>
            <person name="Jaillon O."/>
            <person name="Duret L."/>
            <person name="Noel B."/>
            <person name="Jubin C."/>
            <person name="Porcel B.M."/>
            <person name="Segurens B."/>
            <person name="Daubin V."/>
            <person name="Anthouard V."/>
            <person name="Aiach N."/>
            <person name="Arnaiz O."/>
            <person name="Billaut A."/>
            <person name="Beisson J."/>
            <person name="Blanc I."/>
            <person name="Bouhouche K."/>
            <person name="Camara F."/>
            <person name="Duharcourt S."/>
            <person name="Guigo R."/>
            <person name="Gogendeau D."/>
            <person name="Katinka M."/>
            <person name="Keller A.-M."/>
            <person name="Kissmehl R."/>
            <person name="Klotz C."/>
            <person name="Koll F."/>
            <person name="Le Moue A."/>
            <person name="Lepere C."/>
            <person name="Malinsky S."/>
            <person name="Nowacki M."/>
            <person name="Nowak J.K."/>
            <person name="Plattner H."/>
            <person name="Poulain J."/>
            <person name="Ruiz F."/>
            <person name="Serrano V."/>
            <person name="Zagulski M."/>
            <person name="Dessen P."/>
            <person name="Betermier M."/>
            <person name="Weissenbach J."/>
            <person name="Scarpelli C."/>
            <person name="Schachter V."/>
            <person name="Sperling L."/>
            <person name="Meyer E."/>
            <person name="Cohen J."/>
            <person name="Wincker P."/>
        </authorList>
    </citation>
    <scope>NUCLEOTIDE SEQUENCE [LARGE SCALE GENOMIC DNA]</scope>
    <source>
        <strain evidence="1 2">Stock d4-2</strain>
    </source>
</reference>
<name>A0D3C1_PARTE</name>
<dbReference type="RefSeq" id="XP_001444935.1">
    <property type="nucleotide sequence ID" value="XM_001444898.1"/>
</dbReference>
<evidence type="ECO:0000313" key="2">
    <source>
        <dbReference type="Proteomes" id="UP000000600"/>
    </source>
</evidence>
<dbReference type="AlphaFoldDB" id="A0D3C1"/>
<dbReference type="HOGENOM" id="CLU_1424024_0_0_1"/>
<evidence type="ECO:0000313" key="1">
    <source>
        <dbReference type="EMBL" id="CAK77538.1"/>
    </source>
</evidence>
<protein>
    <submittedName>
        <fullName evidence="1">Uncharacterized protein</fullName>
    </submittedName>
</protein>
<dbReference type="KEGG" id="ptm:GSPATT00013023001"/>
<sequence length="191" mass="23173">MMMDNKIILQNSNNYKNYLDFENVLEIEMIFEKIKTKIAEVIYNFLKYWNAIDQEKILESDLLRLDNKIQSGILECEKMWQNQHEIHYLSKKPQWEFLYIWYKRYVLNQKMKGQTIDYQISNNLQQNFCDEDSDSDSDYENHYRQAFDPKKLFYSMIATKENGTIVKCMNILDRSLDYKDSVILIRLLLIL</sequence>
<dbReference type="Proteomes" id="UP000000600">
    <property type="component" value="Unassembled WGS sequence"/>
</dbReference>
<dbReference type="GeneID" id="5030720"/>
<dbReference type="InParanoid" id="A0D3C1"/>
<keyword evidence="2" id="KW-1185">Reference proteome</keyword>
<proteinExistence type="predicted"/>
<accession>A0D3C1</accession>